<feature type="transmembrane region" description="Helical" evidence="1">
    <location>
        <begin position="32"/>
        <end position="49"/>
    </location>
</feature>
<name>A0A9X1QU52_9CORY</name>
<dbReference type="InterPro" id="IPR004697">
    <property type="entry name" value="AbgT"/>
</dbReference>
<protein>
    <submittedName>
        <fullName evidence="2">AbgT family transporter</fullName>
    </submittedName>
</protein>
<reference evidence="2" key="1">
    <citation type="submission" date="2022-01" db="EMBL/GenBank/DDBJ databases">
        <title>Corynebacterium sp. nov isolated from isolated from the feces of the greater white-fronted geese (Anser albifrons) at Poyang Lake, PR China.</title>
        <authorList>
            <person name="Liu Q."/>
        </authorList>
    </citation>
    <scope>NUCLEOTIDE SEQUENCE</scope>
    <source>
        <strain evidence="2">JCM 32435</strain>
    </source>
</reference>
<comment type="caution">
    <text evidence="2">The sequence shown here is derived from an EMBL/GenBank/DDBJ whole genome shotgun (WGS) entry which is preliminary data.</text>
</comment>
<gene>
    <name evidence="2" type="ORF">L1O03_10395</name>
</gene>
<feature type="transmembrane region" description="Helical" evidence="1">
    <location>
        <begin position="290"/>
        <end position="308"/>
    </location>
</feature>
<keyword evidence="1" id="KW-0472">Membrane</keyword>
<evidence type="ECO:0000313" key="2">
    <source>
        <dbReference type="EMBL" id="MCF4007574.1"/>
    </source>
</evidence>
<dbReference type="AlphaFoldDB" id="A0A9X1QU52"/>
<keyword evidence="1" id="KW-1133">Transmembrane helix</keyword>
<keyword evidence="3" id="KW-1185">Reference proteome</keyword>
<sequence length="531" mass="57137">MQTKDTSQESSSRPKGLLGVIEWLGNKLPDPFWLFVILGILVLISSWIGEHLGMSAMNPSTEEEVHVENLLSAEGFHKIFTEAVNNFISFPPLGLILTVMLGIAVAEHSGLIGAAMRGVVNKVSPKTLTFTVALLGVTGSIASDAVYVILIPLGAAAFKQMGRSPVVGAMVAFAASSAGFNASLILNITDVLLAGISTSAASMIDPEYEVGALANYFFVIPSAIVLALIITVVTELFMYRRTHELVDHDDVDYEAASFTRPTASHEDEEDVESEDVELTLQPHEKRGMRWASVVSIVVLAAYFAFLFIPGSPMRGEGGSIIQSPLITGVAVAITVFFLAAGIAYGLGAGTISSGKDVPEFMAEGLKTLLPMLVLFFVVAQFIAYFSWSNLGTWTAIKGSELLTHLDLPHPVLFLCFVLLVAVLNLLITSGSAQWALMAPIIVPMMLLVGVSPEVSQMLFRIGDSPTNIITPMSPYFALALTFLQRYHKNAGVGTLMSLAIPYSVSMLLGWFVFFLVWYFLGIPLGPGVPIR</sequence>
<feature type="transmembrane region" description="Helical" evidence="1">
    <location>
        <begin position="495"/>
        <end position="520"/>
    </location>
</feature>
<dbReference type="Proteomes" id="UP001139336">
    <property type="component" value="Unassembled WGS sequence"/>
</dbReference>
<evidence type="ECO:0000256" key="1">
    <source>
        <dbReference type="SAM" id="Phobius"/>
    </source>
</evidence>
<feature type="transmembrane region" description="Helical" evidence="1">
    <location>
        <begin position="93"/>
        <end position="116"/>
    </location>
</feature>
<feature type="transmembrane region" description="Helical" evidence="1">
    <location>
        <begin position="128"/>
        <end position="158"/>
    </location>
</feature>
<feature type="transmembrane region" description="Helical" evidence="1">
    <location>
        <begin position="170"/>
        <end position="196"/>
    </location>
</feature>
<feature type="transmembrane region" description="Helical" evidence="1">
    <location>
        <begin position="464"/>
        <end position="483"/>
    </location>
</feature>
<feature type="transmembrane region" description="Helical" evidence="1">
    <location>
        <begin position="367"/>
        <end position="387"/>
    </location>
</feature>
<dbReference type="PANTHER" id="PTHR30282">
    <property type="entry name" value="P-AMINOBENZOYL GLUTAMATE TRANSPORTER"/>
    <property type="match status" value="1"/>
</dbReference>
<accession>A0A9X1QU52</accession>
<dbReference type="GO" id="GO:1902604">
    <property type="term" value="P:p-aminobenzoyl-glutamate transmembrane transport"/>
    <property type="evidence" value="ECO:0007669"/>
    <property type="project" value="InterPro"/>
</dbReference>
<dbReference type="PANTHER" id="PTHR30282:SF0">
    <property type="entry name" value="P-AMINOBENZOYL-GLUTAMATE TRANSPORT PROTEIN"/>
    <property type="match status" value="1"/>
</dbReference>
<feature type="transmembrane region" description="Helical" evidence="1">
    <location>
        <begin position="320"/>
        <end position="346"/>
    </location>
</feature>
<feature type="transmembrane region" description="Helical" evidence="1">
    <location>
        <begin position="216"/>
        <end position="238"/>
    </location>
</feature>
<dbReference type="GO" id="GO:0015558">
    <property type="term" value="F:secondary active p-aminobenzoyl-glutamate transmembrane transporter activity"/>
    <property type="evidence" value="ECO:0007669"/>
    <property type="project" value="InterPro"/>
</dbReference>
<proteinExistence type="predicted"/>
<feature type="transmembrane region" description="Helical" evidence="1">
    <location>
        <begin position="407"/>
        <end position="427"/>
    </location>
</feature>
<evidence type="ECO:0000313" key="3">
    <source>
        <dbReference type="Proteomes" id="UP001139336"/>
    </source>
</evidence>
<dbReference type="EMBL" id="JAKGSI010000005">
    <property type="protein sequence ID" value="MCF4007574.1"/>
    <property type="molecule type" value="Genomic_DNA"/>
</dbReference>
<keyword evidence="1" id="KW-0812">Transmembrane</keyword>
<feature type="transmembrane region" description="Helical" evidence="1">
    <location>
        <begin position="434"/>
        <end position="452"/>
    </location>
</feature>
<dbReference type="Pfam" id="PF03806">
    <property type="entry name" value="ABG_transport"/>
    <property type="match status" value="1"/>
</dbReference>
<organism evidence="2 3">
    <name type="scientific">Corynebacterium uropygiale</name>
    <dbReference type="NCBI Taxonomy" id="1775911"/>
    <lineage>
        <taxon>Bacteria</taxon>
        <taxon>Bacillati</taxon>
        <taxon>Actinomycetota</taxon>
        <taxon>Actinomycetes</taxon>
        <taxon>Mycobacteriales</taxon>
        <taxon>Corynebacteriaceae</taxon>
        <taxon>Corynebacterium</taxon>
    </lineage>
</organism>